<name>A0A090XD94_IXORI</name>
<protein>
    <submittedName>
        <fullName evidence="2">Uncharacterized protein</fullName>
    </submittedName>
</protein>
<accession>A0A090XD94</accession>
<dbReference type="EMBL" id="GBIH01001115">
    <property type="protein sequence ID" value="JAC93595.1"/>
    <property type="molecule type" value="mRNA"/>
</dbReference>
<evidence type="ECO:0000313" key="2">
    <source>
        <dbReference type="EMBL" id="JAC93595.1"/>
    </source>
</evidence>
<feature type="non-terminal residue" evidence="2">
    <location>
        <position position="1"/>
    </location>
</feature>
<proteinExistence type="evidence at transcript level"/>
<evidence type="ECO:0000256" key="1">
    <source>
        <dbReference type="SAM" id="MobiDB-lite"/>
    </source>
</evidence>
<organism evidence="2">
    <name type="scientific">Ixodes ricinus</name>
    <name type="common">Common tick</name>
    <name type="synonym">Acarus ricinus</name>
    <dbReference type="NCBI Taxonomy" id="34613"/>
    <lineage>
        <taxon>Eukaryota</taxon>
        <taxon>Metazoa</taxon>
        <taxon>Ecdysozoa</taxon>
        <taxon>Arthropoda</taxon>
        <taxon>Chelicerata</taxon>
        <taxon>Arachnida</taxon>
        <taxon>Acari</taxon>
        <taxon>Parasitiformes</taxon>
        <taxon>Ixodida</taxon>
        <taxon>Ixodoidea</taxon>
        <taxon>Ixodidae</taxon>
        <taxon>Ixodinae</taxon>
        <taxon>Ixodes</taxon>
    </lineage>
</organism>
<sequence length="120" mass="12854">IPPALLLAGSDEERDDAMWAAGPTPPLGHTFGSPNRPSPCSSATPSPGFIVSGKVFHGLKKAVEAEDKKSCRPTTVPKRAAGRVPTRAKRVLRELQLSKGWLQEGNVQESHSQQFDVGLD</sequence>
<feature type="region of interest" description="Disordered" evidence="1">
    <location>
        <begin position="1"/>
        <end position="46"/>
    </location>
</feature>
<reference evidence="2" key="1">
    <citation type="journal article" date="2015" name="PLoS Negl. Trop. Dis.">
        <title>Deep Sequencing Analysis of the Ixodes ricinus Haemocytome.</title>
        <authorList>
            <person name="Kotsyfakis M."/>
            <person name="Kopacek P."/>
            <person name="Franta Z."/>
            <person name="Pedra J.H."/>
            <person name="Ribeiro J.M."/>
        </authorList>
    </citation>
    <scope>NUCLEOTIDE SEQUENCE</scope>
</reference>
<feature type="compositionally biased region" description="Polar residues" evidence="1">
    <location>
        <begin position="32"/>
        <end position="45"/>
    </location>
</feature>
<dbReference type="AlphaFoldDB" id="A0A090XD94"/>